<feature type="compositionally biased region" description="Low complexity" evidence="10">
    <location>
        <begin position="379"/>
        <end position="391"/>
    </location>
</feature>
<evidence type="ECO:0000313" key="14">
    <source>
        <dbReference type="EMBL" id="EFJ51228.1"/>
    </source>
</evidence>
<evidence type="ECO:0000313" key="15">
    <source>
        <dbReference type="Proteomes" id="UP000001058"/>
    </source>
</evidence>
<dbReference type="OrthoDB" id="10265862at2759"/>
<dbReference type="PANTHER" id="PTHR21092:SF0">
    <property type="entry name" value="NICASTRIN"/>
    <property type="match status" value="1"/>
</dbReference>
<evidence type="ECO:0000256" key="3">
    <source>
        <dbReference type="ARBA" id="ARBA00015303"/>
    </source>
</evidence>
<evidence type="ECO:0000256" key="6">
    <source>
        <dbReference type="ARBA" id="ARBA00022976"/>
    </source>
</evidence>
<reference evidence="14 15" key="1">
    <citation type="journal article" date="2010" name="Science">
        <title>Genomic analysis of organismal complexity in the multicellular green alga Volvox carteri.</title>
        <authorList>
            <person name="Prochnik S.E."/>
            <person name="Umen J."/>
            <person name="Nedelcu A.M."/>
            <person name="Hallmann A."/>
            <person name="Miller S.M."/>
            <person name="Nishii I."/>
            <person name="Ferris P."/>
            <person name="Kuo A."/>
            <person name="Mitros T."/>
            <person name="Fritz-Laylin L.K."/>
            <person name="Hellsten U."/>
            <person name="Chapman J."/>
            <person name="Simakov O."/>
            <person name="Rensing S.A."/>
            <person name="Terry A."/>
            <person name="Pangilinan J."/>
            <person name="Kapitonov V."/>
            <person name="Jurka J."/>
            <person name="Salamov A."/>
            <person name="Shapiro H."/>
            <person name="Schmutz J."/>
            <person name="Grimwood J."/>
            <person name="Lindquist E."/>
            <person name="Lucas S."/>
            <person name="Grigoriev I.V."/>
            <person name="Schmitt R."/>
            <person name="Kirk D."/>
            <person name="Rokhsar D.S."/>
        </authorList>
    </citation>
    <scope>NUCLEOTIDE SEQUENCE [LARGE SCALE GENOMIC DNA]</scope>
    <source>
        <strain evidence="15">f. Nagariensis / Eve</strain>
    </source>
</reference>
<keyword evidence="4 11" id="KW-0812">Transmembrane</keyword>
<dbReference type="KEGG" id="vcn:VOLCADRAFT_103599"/>
<evidence type="ECO:0000256" key="12">
    <source>
        <dbReference type="SAM" id="SignalP"/>
    </source>
</evidence>
<dbReference type="Proteomes" id="UP000001058">
    <property type="component" value="Unassembled WGS sequence"/>
</dbReference>
<dbReference type="GO" id="GO:0016485">
    <property type="term" value="P:protein processing"/>
    <property type="evidence" value="ECO:0007669"/>
    <property type="project" value="InterPro"/>
</dbReference>
<dbReference type="FunCoup" id="D8TN23">
    <property type="interactions" value="1507"/>
</dbReference>
<comment type="similarity">
    <text evidence="2">Belongs to the nicastrin family.</text>
</comment>
<dbReference type="GO" id="GO:0005886">
    <property type="term" value="C:plasma membrane"/>
    <property type="evidence" value="ECO:0007669"/>
    <property type="project" value="UniProtKB-ARBA"/>
</dbReference>
<proteinExistence type="inferred from homology"/>
<dbReference type="Gene3D" id="3.40.630.10">
    <property type="entry name" value="Zn peptidases"/>
    <property type="match status" value="1"/>
</dbReference>
<keyword evidence="8 11" id="KW-0472">Membrane</keyword>
<keyword evidence="6" id="KW-0914">Notch signaling pathway</keyword>
<feature type="signal peptide" evidence="12">
    <location>
        <begin position="1"/>
        <end position="22"/>
    </location>
</feature>
<dbReference type="eggNOG" id="KOG2657">
    <property type="taxonomic scope" value="Eukaryota"/>
</dbReference>
<accession>D8TN23</accession>
<evidence type="ECO:0000256" key="2">
    <source>
        <dbReference type="ARBA" id="ARBA00007717"/>
    </source>
</evidence>
<dbReference type="GeneID" id="9620856"/>
<sequence>MLRRSFILCFLSVTTLSVLCLGIDDGQGWKKVKGLKGAMYVELTDNRACVKLMTSSGPQGCEAPNEELVTAPLVHRKDLWIPYKGKRVVVVPAAEVSTLLSLLLSDSELHSRVAGVLVDPTAGRPAHYSTAAKFPSAEYALYDNRSYPWNPFGAGFNRQFFGFPMYMLTSSMANEAARRASYNADNEFKGGRHVARFEVPMSAKGNSVQCITEQTCLPVGSYGVWTALPALPDPSYNTTSPRPITLLVAQMDSNALFHELSRGAGTSVSGLISALVALTLLATANDTASYSRQLAFVALPGEAFDYMGSKRLLYEMNLNSTFVQGLRLDLIDQVVEVGQIGAAWNPATNTSTFYLHTQKGDKYGNTTALVEAATAAAAAPSTNTSSNSSEPSRIRVQQASPDTPGIPPSSLMAFLRVKSSLSGLLVADFDTAFKNPYYQSEFDDGTNTIGAMLEVCVCAAAIVDASLLLARTLHSLAIGNTAASTNITTSNTTLFTDRALAINLVYCLMTQSPGLQCPLASELMTPDIMLFSDGSLSAAVGAYPGVLGWLAAANPKDPYLKPNLPRFLFNYLGLITAVPPSNTSNTSSWDGALCDPGVNRCPLPYACIGWRYGSKDPAGMGRCRNTTTSFVPAYSTRLSYGKVGQWWRWSVSSASASWEAAYQWPPDPLWAESNWPEKTPKLTIFQEEADTTQVITLVVGLLLTATTAAVSWTGVKMFERHLKIH</sequence>
<dbReference type="PANTHER" id="PTHR21092">
    <property type="entry name" value="NICASTRIN"/>
    <property type="match status" value="1"/>
</dbReference>
<gene>
    <name evidence="14" type="ORF">VOLCADRAFT_103599</name>
</gene>
<dbReference type="InterPro" id="IPR008710">
    <property type="entry name" value="Nicastrin"/>
</dbReference>
<evidence type="ECO:0000256" key="5">
    <source>
        <dbReference type="ARBA" id="ARBA00022729"/>
    </source>
</evidence>
<evidence type="ECO:0000256" key="1">
    <source>
        <dbReference type="ARBA" id="ARBA00004479"/>
    </source>
</evidence>
<keyword evidence="15" id="KW-1185">Reference proteome</keyword>
<dbReference type="AlphaFoldDB" id="D8TN23"/>
<evidence type="ECO:0000256" key="11">
    <source>
        <dbReference type="SAM" id="Phobius"/>
    </source>
</evidence>
<dbReference type="Pfam" id="PF18266">
    <property type="entry name" value="Ncstrn_small"/>
    <property type="match status" value="1"/>
</dbReference>
<keyword evidence="5 12" id="KW-0732">Signal</keyword>
<evidence type="ECO:0000256" key="7">
    <source>
        <dbReference type="ARBA" id="ARBA00022989"/>
    </source>
</evidence>
<keyword evidence="9" id="KW-0325">Glycoprotein</keyword>
<organism evidence="15">
    <name type="scientific">Volvox carteri f. nagariensis</name>
    <dbReference type="NCBI Taxonomy" id="3068"/>
    <lineage>
        <taxon>Eukaryota</taxon>
        <taxon>Viridiplantae</taxon>
        <taxon>Chlorophyta</taxon>
        <taxon>core chlorophytes</taxon>
        <taxon>Chlorophyceae</taxon>
        <taxon>CS clade</taxon>
        <taxon>Chlamydomonadales</taxon>
        <taxon>Volvocaceae</taxon>
        <taxon>Volvox</taxon>
    </lineage>
</organism>
<feature type="chain" id="PRO_5003123723" description="Nicastrin" evidence="12">
    <location>
        <begin position="23"/>
        <end position="725"/>
    </location>
</feature>
<dbReference type="SUPFAM" id="SSF53187">
    <property type="entry name" value="Zn-dependent exopeptidases"/>
    <property type="match status" value="1"/>
</dbReference>
<evidence type="ECO:0000256" key="8">
    <source>
        <dbReference type="ARBA" id="ARBA00023136"/>
    </source>
</evidence>
<comment type="subcellular location">
    <subcellularLocation>
        <location evidence="1">Membrane</location>
        <topology evidence="1">Single-pass type I membrane protein</topology>
    </subcellularLocation>
</comment>
<evidence type="ECO:0000259" key="13">
    <source>
        <dbReference type="Pfam" id="PF18266"/>
    </source>
</evidence>
<dbReference type="InParanoid" id="D8TN23"/>
<feature type="region of interest" description="Disordered" evidence="10">
    <location>
        <begin position="379"/>
        <end position="405"/>
    </location>
</feature>
<dbReference type="EMBL" id="GL378328">
    <property type="protein sequence ID" value="EFJ51228.1"/>
    <property type="molecule type" value="Genomic_DNA"/>
</dbReference>
<dbReference type="Pfam" id="PF05450">
    <property type="entry name" value="Nicastrin"/>
    <property type="match status" value="1"/>
</dbReference>
<evidence type="ECO:0000256" key="9">
    <source>
        <dbReference type="ARBA" id="ARBA00023180"/>
    </source>
</evidence>
<feature type="transmembrane region" description="Helical" evidence="11">
    <location>
        <begin position="694"/>
        <end position="715"/>
    </location>
</feature>
<dbReference type="STRING" id="3068.D8TN23"/>
<dbReference type="InterPro" id="IPR041084">
    <property type="entry name" value="Ncstrn_small"/>
</dbReference>
<keyword evidence="7 11" id="KW-1133">Transmembrane helix</keyword>
<evidence type="ECO:0000256" key="4">
    <source>
        <dbReference type="ARBA" id="ARBA00022692"/>
    </source>
</evidence>
<feature type="domain" description="Nicastrin small lobe" evidence="13">
    <location>
        <begin position="48"/>
        <end position="203"/>
    </location>
</feature>
<dbReference type="GO" id="GO:0007219">
    <property type="term" value="P:Notch signaling pathway"/>
    <property type="evidence" value="ECO:0007669"/>
    <property type="project" value="UniProtKB-KW"/>
</dbReference>
<name>D8TN23_VOLCA</name>
<dbReference type="RefSeq" id="XP_002947695.1">
    <property type="nucleotide sequence ID" value="XM_002947649.1"/>
</dbReference>
<protein>
    <recommendedName>
        <fullName evidence="3">Nicastrin</fullName>
    </recommendedName>
</protein>
<evidence type="ECO:0000256" key="10">
    <source>
        <dbReference type="SAM" id="MobiDB-lite"/>
    </source>
</evidence>